<protein>
    <submittedName>
        <fullName evidence="8">TIR-domain containing adaptor protein inducing IFN-beta</fullName>
    </submittedName>
</protein>
<dbReference type="GO" id="GO:0045087">
    <property type="term" value="P:innate immune response"/>
    <property type="evidence" value="ECO:0007669"/>
    <property type="project" value="UniProtKB-KW"/>
</dbReference>
<keyword evidence="6" id="KW-0395">Inflammatory response</keyword>
<evidence type="ECO:0000256" key="2">
    <source>
        <dbReference type="ARBA" id="ARBA00022490"/>
    </source>
</evidence>
<evidence type="ECO:0000256" key="1">
    <source>
        <dbReference type="ARBA" id="ARBA00004496"/>
    </source>
</evidence>
<keyword evidence="2" id="KW-0963">Cytoplasm</keyword>
<evidence type="ECO:0000256" key="4">
    <source>
        <dbReference type="ARBA" id="ARBA00022588"/>
    </source>
</evidence>
<dbReference type="GO" id="GO:0043123">
    <property type="term" value="P:positive regulation of canonical NF-kappaB signal transduction"/>
    <property type="evidence" value="ECO:0007669"/>
    <property type="project" value="TreeGrafter"/>
</dbReference>
<feature type="domain" description="TIR" evidence="7">
    <location>
        <begin position="355"/>
        <end position="491"/>
    </location>
</feature>
<dbReference type="InterPro" id="IPR000157">
    <property type="entry name" value="TIR_dom"/>
</dbReference>
<evidence type="ECO:0000256" key="5">
    <source>
        <dbReference type="ARBA" id="ARBA00022859"/>
    </source>
</evidence>
<dbReference type="InterPro" id="IPR035897">
    <property type="entry name" value="Toll_tir_struct_dom_sf"/>
</dbReference>
<dbReference type="AlphaFoldDB" id="A0A8F3AMR4"/>
<dbReference type="GO" id="GO:0006954">
    <property type="term" value="P:inflammatory response"/>
    <property type="evidence" value="ECO:0007669"/>
    <property type="project" value="UniProtKB-KW"/>
</dbReference>
<evidence type="ECO:0000256" key="6">
    <source>
        <dbReference type="ARBA" id="ARBA00023198"/>
    </source>
</evidence>
<dbReference type="PANTHER" id="PTHR47230:SF1">
    <property type="entry name" value="TIR DOMAIN-CONTAINING ADAPTER MOLECULE 1"/>
    <property type="match status" value="1"/>
</dbReference>
<name>A0A8F3AMR4_SINCH</name>
<dbReference type="Pfam" id="PF13676">
    <property type="entry name" value="TIR_2"/>
    <property type="match status" value="1"/>
</dbReference>
<dbReference type="InterPro" id="IPR040886">
    <property type="entry name" value="TRIF_N"/>
</dbReference>
<dbReference type="GO" id="GO:0032481">
    <property type="term" value="P:positive regulation of type I interferon production"/>
    <property type="evidence" value="ECO:0007669"/>
    <property type="project" value="TreeGrafter"/>
</dbReference>
<keyword evidence="5" id="KW-0391">Immunity</keyword>
<dbReference type="GO" id="GO:0005768">
    <property type="term" value="C:endosome"/>
    <property type="evidence" value="ECO:0007669"/>
    <property type="project" value="TreeGrafter"/>
</dbReference>
<dbReference type="EMBL" id="MT551024">
    <property type="protein sequence ID" value="QWW30845.1"/>
    <property type="molecule type" value="mRNA"/>
</dbReference>
<accession>A0A8F3AMR4</accession>
<dbReference type="SUPFAM" id="SSF52200">
    <property type="entry name" value="Toll/Interleukin receptor TIR domain"/>
    <property type="match status" value="1"/>
</dbReference>
<reference evidence="8" key="1">
    <citation type="journal article" date="2021" name="Dev. Comp. Immunol.">
        <title>Functional characterization of four TIR domain-containing adaptors, MyD88, TRIF, MAL, and SARM in mandarin fish Siniperca chuatsi.</title>
        <authorList>
            <person name="Wang K.L."/>
            <person name="Chen S.N."/>
            <person name="Li L."/>
            <person name="Huo H.J."/>
            <person name="Nie P."/>
        </authorList>
    </citation>
    <scope>NUCLEOTIDE SEQUENCE</scope>
</reference>
<dbReference type="InterPro" id="IPR046946">
    <property type="entry name" value="TCAM1/2"/>
</dbReference>
<dbReference type="Gene3D" id="3.40.50.10140">
    <property type="entry name" value="Toll/interleukin-1 receptor homology (TIR) domain"/>
    <property type="match status" value="1"/>
</dbReference>
<dbReference type="PROSITE" id="PS50104">
    <property type="entry name" value="TIR"/>
    <property type="match status" value="1"/>
</dbReference>
<sequence>MSHRGQDNQGTGLRDIFDIIVNAPPERLLSLTFQLGKSPEENIIHALCLIVLQREALALNELQTLKNNYLANYLAEKWQISGGKLEDFGFHCGQFQELTGESLAVLARIFKVLSEQRLCDPLLRNLAYNRALSSDNQKTSHCEDLEYDELREEAKVVCGPQFAELCSSTDLKSGSYDDPHSSLNEGNTTLKVTLLKDQSERAHSLPSPLQVSSSMPSYPTHLEISIPPTALFQEDKITPETSDKSKLIAPVLLVGECEAKNAPGQSQRFEEPQPNSNEPSIFIAKKHSKMDETLAAESSKLDSLITQNETPKQTTKPAAEPKFALPTAAKIDANKMLLANEMCESKGAEQDEEEIFYAFVILHAPEDADMAESMRDKLEMVIGSEGATFSGDFAVPGKSTLRCMEDAIDNSAFTLLLLTRNFNTRMLEVKTNSALVNSINKTHKYNTVIPVLPRENCMPKPSIPLVLQTIVPLEENKSFERIIQKLLSPAKIKRQRTFWTAEQTVKMQMERQERLKHLNQNQKQLIKECKTAQLLEKENLSLLMAQQLLLGASAPPQQDGWWQHQQPNIRIENAKYIMIGNDSQMTVDMGGGTDKDDSVYREEGQ</sequence>
<dbReference type="Pfam" id="PF17798">
    <property type="entry name" value="TRIF-NTD"/>
    <property type="match status" value="1"/>
</dbReference>
<organism evidence="8">
    <name type="scientific">Siniperca chuatsi</name>
    <name type="common">Mandarin fish</name>
    <dbReference type="NCBI Taxonomy" id="119488"/>
    <lineage>
        <taxon>Eukaryota</taxon>
        <taxon>Metazoa</taxon>
        <taxon>Chordata</taxon>
        <taxon>Craniata</taxon>
        <taxon>Vertebrata</taxon>
        <taxon>Euteleostomi</taxon>
        <taxon>Actinopterygii</taxon>
        <taxon>Neopterygii</taxon>
        <taxon>Teleostei</taxon>
        <taxon>Neoteleostei</taxon>
        <taxon>Acanthomorphata</taxon>
        <taxon>Eupercaria</taxon>
        <taxon>Centrarchiformes</taxon>
        <taxon>Centrarchoidei</taxon>
        <taxon>Sinipercidae</taxon>
        <taxon>Siniperca</taxon>
    </lineage>
</organism>
<evidence type="ECO:0000259" key="7">
    <source>
        <dbReference type="PROSITE" id="PS50104"/>
    </source>
</evidence>
<evidence type="ECO:0000256" key="3">
    <source>
        <dbReference type="ARBA" id="ARBA00022553"/>
    </source>
</evidence>
<keyword evidence="4" id="KW-0399">Innate immunity</keyword>
<evidence type="ECO:0000313" key="8">
    <source>
        <dbReference type="EMBL" id="QWW30845.1"/>
    </source>
</evidence>
<keyword evidence="3" id="KW-0597">Phosphoprotein</keyword>
<dbReference type="GO" id="GO:0035591">
    <property type="term" value="F:signaling adaptor activity"/>
    <property type="evidence" value="ECO:0007669"/>
    <property type="project" value="TreeGrafter"/>
</dbReference>
<dbReference type="GO" id="GO:0035666">
    <property type="term" value="P:TRIF-dependent toll-like receptor signaling pathway"/>
    <property type="evidence" value="ECO:0007669"/>
    <property type="project" value="InterPro"/>
</dbReference>
<dbReference type="Gene3D" id="1.25.40.780">
    <property type="match status" value="1"/>
</dbReference>
<comment type="subcellular location">
    <subcellularLocation>
        <location evidence="1">Cytoplasm</location>
    </subcellularLocation>
</comment>
<proteinExistence type="evidence at transcript level"/>
<dbReference type="PANTHER" id="PTHR47230">
    <property type="entry name" value="TIR DOMAIN-CONTAINING ADAPTER MOLECULE 1"/>
    <property type="match status" value="1"/>
</dbReference>